<dbReference type="AlphaFoldDB" id="B0MWM1"/>
<organism evidence="2 3">
    <name type="scientific">Alistipes putredinis DSM 17216</name>
    <dbReference type="NCBI Taxonomy" id="445970"/>
    <lineage>
        <taxon>Bacteria</taxon>
        <taxon>Pseudomonadati</taxon>
        <taxon>Bacteroidota</taxon>
        <taxon>Bacteroidia</taxon>
        <taxon>Bacteroidales</taxon>
        <taxon>Rikenellaceae</taxon>
        <taxon>Alistipes</taxon>
    </lineage>
</organism>
<reference evidence="2" key="2">
    <citation type="submission" date="2013-09" db="EMBL/GenBank/DDBJ databases">
        <title>Draft genome sequence of Alistipes putredinis (DSM 17216).</title>
        <authorList>
            <person name="Sudarsanam P."/>
            <person name="Ley R."/>
            <person name="Guruge J."/>
            <person name="Turnbaugh P.J."/>
            <person name="Mahowald M."/>
            <person name="Liep D."/>
            <person name="Gordon J."/>
        </authorList>
    </citation>
    <scope>NUCLEOTIDE SEQUENCE</scope>
    <source>
        <strain evidence="2">DSM 17216</strain>
    </source>
</reference>
<gene>
    <name evidence="2" type="ORF">ALIPUT_01561</name>
</gene>
<evidence type="ECO:0000313" key="2">
    <source>
        <dbReference type="EMBL" id="EDS03349.1"/>
    </source>
</evidence>
<keyword evidence="3" id="KW-1185">Reference proteome</keyword>
<comment type="caution">
    <text evidence="2">The sequence shown here is derived from an EMBL/GenBank/DDBJ whole genome shotgun (WGS) entry which is preliminary data.</text>
</comment>
<feature type="compositionally biased region" description="Basic and acidic residues" evidence="1">
    <location>
        <begin position="7"/>
        <end position="43"/>
    </location>
</feature>
<accession>B0MWM1</accession>
<dbReference type="HOGENOM" id="CLU_3228680_0_0_10"/>
<evidence type="ECO:0000313" key="3">
    <source>
        <dbReference type="Proteomes" id="UP000005819"/>
    </source>
</evidence>
<evidence type="ECO:0000256" key="1">
    <source>
        <dbReference type="SAM" id="MobiDB-lite"/>
    </source>
</evidence>
<feature type="region of interest" description="Disordered" evidence="1">
    <location>
        <begin position="1"/>
        <end position="43"/>
    </location>
</feature>
<proteinExistence type="predicted"/>
<dbReference type="EMBL" id="ABFK02000019">
    <property type="protein sequence ID" value="EDS03349.1"/>
    <property type="molecule type" value="Genomic_DNA"/>
</dbReference>
<protein>
    <submittedName>
        <fullName evidence="2">Uncharacterized protein</fullName>
    </submittedName>
</protein>
<dbReference type="Proteomes" id="UP000005819">
    <property type="component" value="Unassembled WGS sequence"/>
</dbReference>
<sequence>MLTAGNRSKDRQRQASDRRKWRVTKDRQRTTSDGSREQATKSW</sequence>
<name>B0MWM1_9BACT</name>
<reference evidence="2" key="1">
    <citation type="submission" date="2007-10" db="EMBL/GenBank/DDBJ databases">
        <authorList>
            <person name="Fulton L."/>
            <person name="Clifton S."/>
            <person name="Fulton B."/>
            <person name="Xu J."/>
            <person name="Minx P."/>
            <person name="Pepin K.H."/>
            <person name="Johnson M."/>
            <person name="Thiruvilangam P."/>
            <person name="Bhonagiri V."/>
            <person name="Nash W.E."/>
            <person name="Mardis E.R."/>
            <person name="Wilson R.K."/>
        </authorList>
    </citation>
    <scope>NUCLEOTIDE SEQUENCE [LARGE SCALE GENOMIC DNA]</scope>
    <source>
        <strain evidence="2">DSM 17216</strain>
    </source>
</reference>